<dbReference type="InterPro" id="IPR036259">
    <property type="entry name" value="MFS_trans_sf"/>
</dbReference>
<dbReference type="InterPro" id="IPR011701">
    <property type="entry name" value="MFS"/>
</dbReference>
<dbReference type="AlphaFoldDB" id="A0A135L157"/>
<evidence type="ECO:0000256" key="8">
    <source>
        <dbReference type="SAM" id="Phobius"/>
    </source>
</evidence>
<gene>
    <name evidence="10" type="ORF">U473_00645</name>
</gene>
<protein>
    <recommendedName>
        <fullName evidence="9">Major facilitator superfamily (MFS) profile domain-containing protein</fullName>
    </recommendedName>
</protein>
<keyword evidence="5 8" id="KW-0812">Transmembrane</keyword>
<dbReference type="SUPFAM" id="SSF103473">
    <property type="entry name" value="MFS general substrate transporter"/>
    <property type="match status" value="1"/>
</dbReference>
<evidence type="ECO:0000256" key="2">
    <source>
        <dbReference type="ARBA" id="ARBA00008335"/>
    </source>
</evidence>
<sequence>MDRQQYLQMGAPGFWKATFALSIGAFLIFSNLHMSQPLLPLFSREFGVSPATASLSISLTILTLSVFLLVFGPISDAMGRKNIMSFGLIASSILSILIFFAPNFFVLLFLRAVQGIFLASLPAIAYAYIGEEFDHLSISAVIGIYISGNTIGGMGGRIISGFIADLWGWRYSYLVMGIIGLISFILFLIFLPDSNHFQRKPFLINEAMKELISHWQNPILRQAYYIAGIIYFIFMGVFNYIGFYLSQAPYFLSTTVIGFLFISYLAGTFSSTYSGKLEGKLTIPVRIFLGLVIIFIGLVLMLFPQLPLILIGLVVLVFGFFFTHAASSSWVSHHAKKAKASASALYLLSYYLGASIGSTLLGYIWQPFGWKGVIIATFVFILLAMGVARRMKTADYLSQSHCSTNSSTTFSK</sequence>
<evidence type="ECO:0000256" key="6">
    <source>
        <dbReference type="ARBA" id="ARBA00022989"/>
    </source>
</evidence>
<dbReference type="PROSITE" id="PS50850">
    <property type="entry name" value="MFS"/>
    <property type="match status" value="1"/>
</dbReference>
<feature type="transmembrane region" description="Helical" evidence="8">
    <location>
        <begin position="344"/>
        <end position="364"/>
    </location>
</feature>
<comment type="similarity">
    <text evidence="2">Belongs to the major facilitator superfamily.</text>
</comment>
<feature type="transmembrane region" description="Helical" evidence="8">
    <location>
        <begin position="83"/>
        <end position="102"/>
    </location>
</feature>
<evidence type="ECO:0000256" key="1">
    <source>
        <dbReference type="ARBA" id="ARBA00004651"/>
    </source>
</evidence>
<keyword evidence="4" id="KW-1003">Cell membrane</keyword>
<dbReference type="PANTHER" id="PTHR43271:SF1">
    <property type="entry name" value="INNER MEMBRANE TRANSPORT PROTEIN YNFM"/>
    <property type="match status" value="1"/>
</dbReference>
<dbReference type="CDD" id="cd17324">
    <property type="entry name" value="MFS_NepI_like"/>
    <property type="match status" value="1"/>
</dbReference>
<feature type="domain" description="Major facilitator superfamily (MFS) profile" evidence="9">
    <location>
        <begin position="17"/>
        <end position="394"/>
    </location>
</feature>
<feature type="transmembrane region" description="Helical" evidence="8">
    <location>
        <begin position="250"/>
        <end position="269"/>
    </location>
</feature>
<dbReference type="PANTHER" id="PTHR43271">
    <property type="entry name" value="BLL2771 PROTEIN"/>
    <property type="match status" value="1"/>
</dbReference>
<accession>A0A135L157</accession>
<feature type="transmembrane region" description="Helical" evidence="8">
    <location>
        <begin position="281"/>
        <end position="303"/>
    </location>
</feature>
<reference evidence="10 11" key="1">
    <citation type="submission" date="2016-02" db="EMBL/GenBank/DDBJ databases">
        <title>Draft Genome for Tepidibacillus decaturensis nov. sp. Strain Z9, an Anaerobic, Moderately Thermophilic and Heterotrophic Bacterium from Deep Subsurface of the Illinois Basin, USA.</title>
        <authorList>
            <person name="Dong Y."/>
            <person name="Chang J.Y."/>
            <person name="Sanford R."/>
            <person name="Fouke B.W."/>
        </authorList>
    </citation>
    <scope>NUCLEOTIDE SEQUENCE [LARGE SCALE GENOMIC DNA]</scope>
    <source>
        <strain evidence="10 11">Z9</strain>
    </source>
</reference>
<feature type="transmembrane region" description="Helical" evidence="8">
    <location>
        <begin position="52"/>
        <end position="71"/>
    </location>
</feature>
<dbReference type="InterPro" id="IPR020846">
    <property type="entry name" value="MFS_dom"/>
</dbReference>
<name>A0A135L157_9BACI</name>
<comment type="subcellular location">
    <subcellularLocation>
        <location evidence="1">Cell membrane</location>
        <topology evidence="1">Multi-pass membrane protein</topology>
    </subcellularLocation>
</comment>
<evidence type="ECO:0000313" key="11">
    <source>
        <dbReference type="Proteomes" id="UP000070352"/>
    </source>
</evidence>
<proteinExistence type="inferred from homology"/>
<keyword evidence="3" id="KW-0813">Transport</keyword>
<dbReference type="Gene3D" id="1.20.1250.20">
    <property type="entry name" value="MFS general substrate transporter like domains"/>
    <property type="match status" value="1"/>
</dbReference>
<keyword evidence="11" id="KW-1185">Reference proteome</keyword>
<feature type="transmembrane region" description="Helical" evidence="8">
    <location>
        <begin position="370"/>
        <end position="388"/>
    </location>
</feature>
<evidence type="ECO:0000256" key="5">
    <source>
        <dbReference type="ARBA" id="ARBA00022692"/>
    </source>
</evidence>
<feature type="transmembrane region" description="Helical" evidence="8">
    <location>
        <begin position="309"/>
        <end position="332"/>
    </location>
</feature>
<feature type="transmembrane region" description="Helical" evidence="8">
    <location>
        <begin position="136"/>
        <end position="159"/>
    </location>
</feature>
<keyword evidence="6 8" id="KW-1133">Transmembrane helix</keyword>
<evidence type="ECO:0000256" key="7">
    <source>
        <dbReference type="ARBA" id="ARBA00023136"/>
    </source>
</evidence>
<feature type="transmembrane region" description="Helical" evidence="8">
    <location>
        <begin position="12"/>
        <end position="32"/>
    </location>
</feature>
<evidence type="ECO:0000256" key="4">
    <source>
        <dbReference type="ARBA" id="ARBA00022475"/>
    </source>
</evidence>
<organism evidence="10 11">
    <name type="scientific">Tepidibacillus decaturensis</name>
    <dbReference type="NCBI Taxonomy" id="1413211"/>
    <lineage>
        <taxon>Bacteria</taxon>
        <taxon>Bacillati</taxon>
        <taxon>Bacillota</taxon>
        <taxon>Bacilli</taxon>
        <taxon>Bacillales</taxon>
        <taxon>Bacillaceae</taxon>
        <taxon>Tepidibacillus</taxon>
    </lineage>
</organism>
<evidence type="ECO:0000259" key="9">
    <source>
        <dbReference type="PROSITE" id="PS50850"/>
    </source>
</evidence>
<feature type="transmembrane region" description="Helical" evidence="8">
    <location>
        <begin position="171"/>
        <end position="191"/>
    </location>
</feature>
<dbReference type="STRING" id="1413211.U473_00645"/>
<evidence type="ECO:0000256" key="3">
    <source>
        <dbReference type="ARBA" id="ARBA00022448"/>
    </source>
</evidence>
<dbReference type="RefSeq" id="WP_082732286.1">
    <property type="nucleotide sequence ID" value="NZ_LSKU01000001.1"/>
</dbReference>
<dbReference type="GO" id="GO:0022857">
    <property type="term" value="F:transmembrane transporter activity"/>
    <property type="evidence" value="ECO:0007669"/>
    <property type="project" value="InterPro"/>
</dbReference>
<evidence type="ECO:0000313" key="10">
    <source>
        <dbReference type="EMBL" id="KXG42714.1"/>
    </source>
</evidence>
<dbReference type="Proteomes" id="UP000070352">
    <property type="component" value="Unassembled WGS sequence"/>
</dbReference>
<dbReference type="GO" id="GO:0005886">
    <property type="term" value="C:plasma membrane"/>
    <property type="evidence" value="ECO:0007669"/>
    <property type="project" value="UniProtKB-SubCell"/>
</dbReference>
<dbReference type="OrthoDB" id="63984at2"/>
<comment type="caution">
    <text evidence="10">The sequence shown here is derived from an EMBL/GenBank/DDBJ whole genome shotgun (WGS) entry which is preliminary data.</text>
</comment>
<dbReference type="EMBL" id="LSKU01000001">
    <property type="protein sequence ID" value="KXG42714.1"/>
    <property type="molecule type" value="Genomic_DNA"/>
</dbReference>
<keyword evidence="7 8" id="KW-0472">Membrane</keyword>
<feature type="transmembrane region" description="Helical" evidence="8">
    <location>
        <begin position="108"/>
        <end position="129"/>
    </location>
</feature>
<feature type="transmembrane region" description="Helical" evidence="8">
    <location>
        <begin position="223"/>
        <end position="244"/>
    </location>
</feature>
<dbReference type="Pfam" id="PF07690">
    <property type="entry name" value="MFS_1"/>
    <property type="match status" value="1"/>
</dbReference>